<evidence type="ECO:0000313" key="2">
    <source>
        <dbReference type="EMBL" id="KAJ4439391.1"/>
    </source>
</evidence>
<proteinExistence type="predicted"/>
<accession>A0ABQ8SYX3</accession>
<dbReference type="EMBL" id="JAJSOF020000017">
    <property type="protein sequence ID" value="KAJ4439391.1"/>
    <property type="molecule type" value="Genomic_DNA"/>
</dbReference>
<evidence type="ECO:0000256" key="1">
    <source>
        <dbReference type="SAM" id="MobiDB-lite"/>
    </source>
</evidence>
<reference evidence="2 3" key="1">
    <citation type="journal article" date="2022" name="Allergy">
        <title>Genome assembly and annotation of Periplaneta americana reveal a comprehensive cockroach allergen profile.</title>
        <authorList>
            <person name="Wang L."/>
            <person name="Xiong Q."/>
            <person name="Saelim N."/>
            <person name="Wang L."/>
            <person name="Nong W."/>
            <person name="Wan A.T."/>
            <person name="Shi M."/>
            <person name="Liu X."/>
            <person name="Cao Q."/>
            <person name="Hui J.H.L."/>
            <person name="Sookrung N."/>
            <person name="Leung T.F."/>
            <person name="Tungtrongchitr A."/>
            <person name="Tsui S.K.W."/>
        </authorList>
    </citation>
    <scope>NUCLEOTIDE SEQUENCE [LARGE SCALE GENOMIC DNA]</scope>
    <source>
        <strain evidence="2">PWHHKU_190912</strain>
    </source>
</reference>
<evidence type="ECO:0000313" key="3">
    <source>
        <dbReference type="Proteomes" id="UP001148838"/>
    </source>
</evidence>
<name>A0ABQ8SYX3_PERAM</name>
<organism evidence="2 3">
    <name type="scientific">Periplaneta americana</name>
    <name type="common">American cockroach</name>
    <name type="synonym">Blatta americana</name>
    <dbReference type="NCBI Taxonomy" id="6978"/>
    <lineage>
        <taxon>Eukaryota</taxon>
        <taxon>Metazoa</taxon>
        <taxon>Ecdysozoa</taxon>
        <taxon>Arthropoda</taxon>
        <taxon>Hexapoda</taxon>
        <taxon>Insecta</taxon>
        <taxon>Pterygota</taxon>
        <taxon>Neoptera</taxon>
        <taxon>Polyneoptera</taxon>
        <taxon>Dictyoptera</taxon>
        <taxon>Blattodea</taxon>
        <taxon>Blattoidea</taxon>
        <taxon>Blattidae</taxon>
        <taxon>Blattinae</taxon>
        <taxon>Periplaneta</taxon>
    </lineage>
</organism>
<feature type="region of interest" description="Disordered" evidence="1">
    <location>
        <begin position="1"/>
        <end position="55"/>
    </location>
</feature>
<keyword evidence="3" id="KW-1185">Reference proteome</keyword>
<feature type="compositionally biased region" description="Polar residues" evidence="1">
    <location>
        <begin position="237"/>
        <end position="249"/>
    </location>
</feature>
<dbReference type="Proteomes" id="UP001148838">
    <property type="component" value="Unassembled WGS sequence"/>
</dbReference>
<feature type="region of interest" description="Disordered" evidence="1">
    <location>
        <begin position="234"/>
        <end position="257"/>
    </location>
</feature>
<sequence length="257" mass="28653">MPQFDSEGIPNQAPETNKPMILNGPTSRNREGSDQVSVEAKQFGPPLPIHRSGNLRSKYRRAVRLKCAGAPSCKKTKSTMRMKTTTSTMVIALVTLLRESKRERLHPDGRHRACIAVRRRSIGSGRPQGRGRWQMLGMLTTSHHYWKQDSKAAVVAQKISELEGEGVVSERAAEIDYNVSILEKYTQDLQPPGRPTSDMNKVEIPGYLANEDDNAGEMSPESYPAFAHIELRENPGKNLNQVTCPNRESNPGHLVSR</sequence>
<comment type="caution">
    <text evidence="2">The sequence shown here is derived from an EMBL/GenBank/DDBJ whole genome shotgun (WGS) entry which is preliminary data.</text>
</comment>
<protein>
    <submittedName>
        <fullName evidence="2">Uncharacterized protein</fullName>
    </submittedName>
</protein>
<gene>
    <name evidence="2" type="ORF">ANN_07513</name>
</gene>